<dbReference type="Proteomes" id="UP000245380">
    <property type="component" value="Unassembled WGS sequence"/>
</dbReference>
<evidence type="ECO:0000259" key="3">
    <source>
        <dbReference type="Pfam" id="PF23750"/>
    </source>
</evidence>
<keyword evidence="2" id="KW-0472">Membrane</keyword>
<dbReference type="RefSeq" id="WP_109429713.1">
    <property type="nucleotide sequence ID" value="NZ_MPDK01000003.1"/>
</dbReference>
<name>A0A2U3DB58_SULT2</name>
<keyword evidence="2" id="KW-0812">Transmembrane</keyword>
<accession>A0A2U3DB58</accession>
<feature type="region of interest" description="Disordered" evidence="1">
    <location>
        <begin position="281"/>
        <end position="300"/>
    </location>
</feature>
<evidence type="ECO:0000313" key="4">
    <source>
        <dbReference type="EMBL" id="PWI58518.1"/>
    </source>
</evidence>
<evidence type="ECO:0000313" key="5">
    <source>
        <dbReference type="Proteomes" id="UP000245380"/>
    </source>
</evidence>
<sequence length="388" mass="42817">MRRSGIVIGFPDERTAVILTQEFTFVRVLREEHMKIGQEIAQGDLVVPQASILRRPFLSRWLNRRSVAGIVVASMVTVTMLVFSQWDLAKAAPYIYLSLDVNPSVVFTVDRSDRILAVKPLDAAGRKVLYHVQMTGDLLSSALCDYMHSMVQFGYVKRQTNIVMVVAPGQTAAQAKLSTTMQSLRQVIIKALGKGEVTFTSFVVTKTFFSSALQDQVSPGRLALYVEAKRSGDFVSWQDLLNGHMARAVGGTVKLHQLLHIAERDPTLPHALLEVTKLQSKRGVHENNGRANGKENAPAPLLPPDLPPLPNQLLAFIQQPMHALVPSRKWSISIQKRRLPSFPPSTSIHSSSLPETAHVRSARAPFSVLQGASPIGRAILHNAPIQIR</sequence>
<comment type="caution">
    <text evidence="4">The sequence shown here is derived from an EMBL/GenBank/DDBJ whole genome shotgun (WGS) entry which is preliminary data.</text>
</comment>
<dbReference type="AlphaFoldDB" id="A0A2U3DB58"/>
<dbReference type="OrthoDB" id="9800626at2"/>
<evidence type="ECO:0000256" key="1">
    <source>
        <dbReference type="SAM" id="MobiDB-lite"/>
    </source>
</evidence>
<gene>
    <name evidence="4" type="ORF">BM613_03085</name>
</gene>
<organism evidence="4 5">
    <name type="scientific">Sulfoacidibacillus thermotolerans</name>
    <name type="common">Acidibacillus sulfuroxidans</name>
    <dbReference type="NCBI Taxonomy" id="1765684"/>
    <lineage>
        <taxon>Bacteria</taxon>
        <taxon>Bacillati</taxon>
        <taxon>Bacillota</taxon>
        <taxon>Bacilli</taxon>
        <taxon>Bacillales</taxon>
        <taxon>Alicyclobacillaceae</taxon>
        <taxon>Sulfoacidibacillus</taxon>
    </lineage>
</organism>
<proteinExistence type="predicted"/>
<dbReference type="InterPro" id="IPR055431">
    <property type="entry name" value="RsgI_M"/>
</dbReference>
<evidence type="ECO:0000256" key="2">
    <source>
        <dbReference type="SAM" id="Phobius"/>
    </source>
</evidence>
<feature type="transmembrane region" description="Helical" evidence="2">
    <location>
        <begin position="67"/>
        <end position="86"/>
    </location>
</feature>
<feature type="domain" description="Anti-sigma factor RsgI-like middle" evidence="3">
    <location>
        <begin position="94"/>
        <end position="225"/>
    </location>
</feature>
<keyword evidence="5" id="KW-1185">Reference proteome</keyword>
<protein>
    <recommendedName>
        <fullName evidence="3">Anti-sigma factor RsgI-like middle domain-containing protein</fullName>
    </recommendedName>
</protein>
<keyword evidence="2" id="KW-1133">Transmembrane helix</keyword>
<dbReference type="Pfam" id="PF23750">
    <property type="entry name" value="RsgI_M"/>
    <property type="match status" value="1"/>
</dbReference>
<dbReference type="EMBL" id="MPDK01000003">
    <property type="protein sequence ID" value="PWI58518.1"/>
    <property type="molecule type" value="Genomic_DNA"/>
</dbReference>
<reference evidence="4 5" key="1">
    <citation type="submission" date="2016-11" db="EMBL/GenBank/DDBJ databases">
        <title>Comparative genomics of Acidibacillus ferroxidans species.</title>
        <authorList>
            <person name="Oliveira G."/>
            <person name="Nunes G."/>
            <person name="Oliveira R."/>
            <person name="Araujo F."/>
            <person name="Salim A."/>
            <person name="Scholte L."/>
            <person name="Morais D."/>
            <person name="Nancucheo I."/>
            <person name="Johnson D.B."/>
            <person name="Grail B."/>
            <person name="Bittencourt J."/>
            <person name="Valadares R."/>
        </authorList>
    </citation>
    <scope>NUCLEOTIDE SEQUENCE [LARGE SCALE GENOMIC DNA]</scope>
    <source>
        <strain evidence="4 5">Y002</strain>
    </source>
</reference>